<organism evidence="1 2">
    <name type="scientific">Nephila pilipes</name>
    <name type="common">Giant wood spider</name>
    <name type="synonym">Nephila maculata</name>
    <dbReference type="NCBI Taxonomy" id="299642"/>
    <lineage>
        <taxon>Eukaryota</taxon>
        <taxon>Metazoa</taxon>
        <taxon>Ecdysozoa</taxon>
        <taxon>Arthropoda</taxon>
        <taxon>Chelicerata</taxon>
        <taxon>Arachnida</taxon>
        <taxon>Araneae</taxon>
        <taxon>Araneomorphae</taxon>
        <taxon>Entelegynae</taxon>
        <taxon>Araneoidea</taxon>
        <taxon>Nephilidae</taxon>
        <taxon>Nephila</taxon>
    </lineage>
</organism>
<evidence type="ECO:0000313" key="2">
    <source>
        <dbReference type="Proteomes" id="UP000887013"/>
    </source>
</evidence>
<protein>
    <submittedName>
        <fullName evidence="1">Uncharacterized protein</fullName>
    </submittedName>
</protein>
<accession>A0A8X6TN17</accession>
<reference evidence="1" key="1">
    <citation type="submission" date="2020-08" db="EMBL/GenBank/DDBJ databases">
        <title>Multicomponent nature underlies the extraordinary mechanical properties of spider dragline silk.</title>
        <authorList>
            <person name="Kono N."/>
            <person name="Nakamura H."/>
            <person name="Mori M."/>
            <person name="Yoshida Y."/>
            <person name="Ohtoshi R."/>
            <person name="Malay A.D."/>
            <person name="Moran D.A.P."/>
            <person name="Tomita M."/>
            <person name="Numata K."/>
            <person name="Arakawa K."/>
        </authorList>
    </citation>
    <scope>NUCLEOTIDE SEQUENCE</scope>
</reference>
<sequence length="106" mass="12179">MSPEFIQIISEIAKRDNQTRFQGRTPQTKKELLKNDLHCSTSPHWERPQPIRIKLLSDPQSTTNHKASSHQTFTFSTSSATLNCTGYMEYVLPKSYADFEFKAQQG</sequence>
<dbReference type="EMBL" id="BMAW01014000">
    <property type="protein sequence ID" value="GFT36993.1"/>
    <property type="molecule type" value="Genomic_DNA"/>
</dbReference>
<dbReference type="AlphaFoldDB" id="A0A8X6TN17"/>
<proteinExistence type="predicted"/>
<dbReference type="Proteomes" id="UP000887013">
    <property type="component" value="Unassembled WGS sequence"/>
</dbReference>
<evidence type="ECO:0000313" key="1">
    <source>
        <dbReference type="EMBL" id="GFT36993.1"/>
    </source>
</evidence>
<gene>
    <name evidence="1" type="ORF">NPIL_91851</name>
</gene>
<name>A0A8X6TN17_NEPPI</name>
<keyword evidence="2" id="KW-1185">Reference proteome</keyword>
<comment type="caution">
    <text evidence="1">The sequence shown here is derived from an EMBL/GenBank/DDBJ whole genome shotgun (WGS) entry which is preliminary data.</text>
</comment>